<feature type="domain" description="Ig-like" evidence="3">
    <location>
        <begin position="3"/>
        <end position="112"/>
    </location>
</feature>
<keyword evidence="1" id="KW-0812">Transmembrane</keyword>
<protein>
    <recommendedName>
        <fullName evidence="3">Ig-like domain-containing protein</fullName>
    </recommendedName>
</protein>
<evidence type="ECO:0000313" key="4">
    <source>
        <dbReference type="EMBL" id="CAI8000353.1"/>
    </source>
</evidence>
<evidence type="ECO:0000256" key="1">
    <source>
        <dbReference type="SAM" id="Phobius"/>
    </source>
</evidence>
<keyword evidence="5" id="KW-1185">Reference proteome</keyword>
<dbReference type="Proteomes" id="UP001174909">
    <property type="component" value="Unassembled WGS sequence"/>
</dbReference>
<sequence length="622" mass="68818">MSPATLLAVYNLLLTVAAQQWRLIHEYPAAEKNNFTFVRLTCTEHNDDFQTPLKNATFMWNVGNDSEDVMMIRTMRAEADDAGSVTIMLTQEYEGNYTCVGPNGTSDAVPLAAQPPSFGNITVVSITVSDKQDVVLSCLIQPGRHKDKYHVTWKQFNSDNKVVILSTESFNISVNTSLSMANNVAYYACEVKVVYDASHSASYPGGKFRIMMNYEHGDPNVTIANKAGSDNKEPHHSKALSLDQSTIILLAVGICGVCIVPTVGIVALIVFNRKSKHTARKCTTTKCTTSTSLRGSYAKAKSHREVLSTTEQGLASREQTLALTEQELQLREQGPTPMELEEIERQAEVSSHQVQVQFELTSDDDDNDSDSARVVSSMNVSDDVSFSPDFYGNKTSVSTPCFEYALETLSQNAPSHPKAPAALLEPFSPQSIALCRSSENDGSCRNLSDSECTNPHSQCHQLRMQALLNPKQIRHSAIVGTNSVKCMAPDFTHRTYALQDCTSKGLMHTDEEFGFVIEIPEGAVPQGMRLTIDVAISLHGPFRYPQKVRRISPIVWVCVRDSDNFQFRKPVKVSLQHCLNVNQSDDLELTGSPVFKSRALVRRIRPVQFPASRWNYGTRGTG</sequence>
<keyword evidence="1" id="KW-0472">Membrane</keyword>
<dbReference type="InterPro" id="IPR007110">
    <property type="entry name" value="Ig-like_dom"/>
</dbReference>
<dbReference type="Gene3D" id="2.60.220.30">
    <property type="match status" value="1"/>
</dbReference>
<feature type="transmembrane region" description="Helical" evidence="1">
    <location>
        <begin position="247"/>
        <end position="271"/>
    </location>
</feature>
<proteinExistence type="predicted"/>
<dbReference type="PROSITE" id="PS50835">
    <property type="entry name" value="IG_LIKE"/>
    <property type="match status" value="2"/>
</dbReference>
<feature type="domain" description="Ig-like" evidence="3">
    <location>
        <begin position="116"/>
        <end position="202"/>
    </location>
</feature>
<keyword evidence="2" id="KW-0732">Signal</keyword>
<dbReference type="AlphaFoldDB" id="A0AA35R187"/>
<reference evidence="4" key="1">
    <citation type="submission" date="2023-03" db="EMBL/GenBank/DDBJ databases">
        <authorList>
            <person name="Steffen K."/>
            <person name="Cardenas P."/>
        </authorList>
    </citation>
    <scope>NUCLEOTIDE SEQUENCE</scope>
</reference>
<gene>
    <name evidence="4" type="ORF">GBAR_LOCUS2906</name>
</gene>
<evidence type="ECO:0000313" key="5">
    <source>
        <dbReference type="Proteomes" id="UP001174909"/>
    </source>
</evidence>
<evidence type="ECO:0000256" key="2">
    <source>
        <dbReference type="SAM" id="SignalP"/>
    </source>
</evidence>
<evidence type="ECO:0000259" key="3">
    <source>
        <dbReference type="PROSITE" id="PS50835"/>
    </source>
</evidence>
<dbReference type="EMBL" id="CASHTH010000399">
    <property type="protein sequence ID" value="CAI8000353.1"/>
    <property type="molecule type" value="Genomic_DNA"/>
</dbReference>
<dbReference type="InterPro" id="IPR000906">
    <property type="entry name" value="ZU5_dom"/>
</dbReference>
<accession>A0AA35R187</accession>
<dbReference type="Pfam" id="PF00791">
    <property type="entry name" value="ZU5"/>
    <property type="match status" value="1"/>
</dbReference>
<name>A0AA35R187_GEOBA</name>
<comment type="caution">
    <text evidence="4">The sequence shown here is derived from an EMBL/GenBank/DDBJ whole genome shotgun (WGS) entry which is preliminary data.</text>
</comment>
<feature type="signal peptide" evidence="2">
    <location>
        <begin position="1"/>
        <end position="18"/>
    </location>
</feature>
<feature type="chain" id="PRO_5041391599" description="Ig-like domain-containing protein" evidence="2">
    <location>
        <begin position="19"/>
        <end position="622"/>
    </location>
</feature>
<keyword evidence="1" id="KW-1133">Transmembrane helix</keyword>
<organism evidence="4 5">
    <name type="scientific">Geodia barretti</name>
    <name type="common">Barrett's horny sponge</name>
    <dbReference type="NCBI Taxonomy" id="519541"/>
    <lineage>
        <taxon>Eukaryota</taxon>
        <taxon>Metazoa</taxon>
        <taxon>Porifera</taxon>
        <taxon>Demospongiae</taxon>
        <taxon>Heteroscleromorpha</taxon>
        <taxon>Tetractinellida</taxon>
        <taxon>Astrophorina</taxon>
        <taxon>Geodiidae</taxon>
        <taxon>Geodia</taxon>
    </lineage>
</organism>